<gene>
    <name evidence="1" type="ORF">SAMN05444580_108145</name>
</gene>
<evidence type="ECO:0000313" key="2">
    <source>
        <dbReference type="Proteomes" id="UP000199417"/>
    </source>
</evidence>
<dbReference type="AlphaFoldDB" id="A0A1G6ZAB6"/>
<proteinExistence type="predicted"/>
<dbReference type="Proteomes" id="UP000199417">
    <property type="component" value="Unassembled WGS sequence"/>
</dbReference>
<dbReference type="EMBL" id="FNAB01000008">
    <property type="protein sequence ID" value="SDD98805.1"/>
    <property type="molecule type" value="Genomic_DNA"/>
</dbReference>
<reference evidence="1 2" key="1">
    <citation type="submission" date="2016-10" db="EMBL/GenBank/DDBJ databases">
        <authorList>
            <person name="de Groot N.N."/>
        </authorList>
    </citation>
    <scope>NUCLEOTIDE SEQUENCE [LARGE SCALE GENOMIC DNA]</scope>
    <source>
        <strain evidence="1 2">JCM 11308</strain>
    </source>
</reference>
<sequence length="39" mass="3691">MPAPGDIDSLFGSLANIVNALLSGGSSTGDLVDVGTTGA</sequence>
<protein>
    <submittedName>
        <fullName evidence="1">Uncharacterized protein</fullName>
    </submittedName>
</protein>
<accession>A0A1G6ZAB6</accession>
<name>A0A1G6ZAB6_9NOCA</name>
<organism evidence="1 2">
    <name type="scientific">Rhodococcus tukisamuensis</name>
    <dbReference type="NCBI Taxonomy" id="168276"/>
    <lineage>
        <taxon>Bacteria</taxon>
        <taxon>Bacillati</taxon>
        <taxon>Actinomycetota</taxon>
        <taxon>Actinomycetes</taxon>
        <taxon>Mycobacteriales</taxon>
        <taxon>Nocardiaceae</taxon>
        <taxon>Rhodococcus</taxon>
    </lineage>
</organism>
<keyword evidence="2" id="KW-1185">Reference proteome</keyword>
<evidence type="ECO:0000313" key="1">
    <source>
        <dbReference type="EMBL" id="SDD98805.1"/>
    </source>
</evidence>